<evidence type="ECO:0000313" key="3">
    <source>
        <dbReference type="EMBL" id="NYD89180.1"/>
    </source>
</evidence>
<proteinExistence type="predicted"/>
<dbReference type="AlphaFoldDB" id="A0A7Y9K291"/>
<name>A0A7Y9K291_9SPHN</name>
<evidence type="ECO:0000256" key="2">
    <source>
        <dbReference type="SAM" id="MobiDB-lite"/>
    </source>
</evidence>
<feature type="region of interest" description="Disordered" evidence="2">
    <location>
        <begin position="146"/>
        <end position="171"/>
    </location>
</feature>
<accession>A0A7Y9K291</accession>
<evidence type="ECO:0000313" key="4">
    <source>
        <dbReference type="Proteomes" id="UP000517753"/>
    </source>
</evidence>
<keyword evidence="1" id="KW-0175">Coiled coil</keyword>
<protein>
    <submittedName>
        <fullName evidence="3">Uncharacterized protein</fullName>
    </submittedName>
</protein>
<dbReference type="Proteomes" id="UP000517753">
    <property type="component" value="Unassembled WGS sequence"/>
</dbReference>
<dbReference type="RefSeq" id="WP_179507676.1">
    <property type="nucleotide sequence ID" value="NZ_JACCBY010000001.1"/>
</dbReference>
<feature type="coiled-coil region" evidence="1">
    <location>
        <begin position="90"/>
        <end position="138"/>
    </location>
</feature>
<sequence>MPRVVDHDQRIARRIDAAVEAIQRNEPTDPALVTKAAKGILKLNFASVQAESGVKRHLFDKPRSIYAAQYELISTSMAAKGKVEPLALQLAECRRKLARSEKRLESAQTYNAHLLTLAHQFELEVARLREQVATLLDQGPDEPIVGSGRLIGLPTPERRRIGPGQGRRKAR</sequence>
<keyword evidence="4" id="KW-1185">Reference proteome</keyword>
<evidence type="ECO:0000256" key="1">
    <source>
        <dbReference type="SAM" id="Coils"/>
    </source>
</evidence>
<comment type="caution">
    <text evidence="3">The sequence shown here is derived from an EMBL/GenBank/DDBJ whole genome shotgun (WGS) entry which is preliminary data.</text>
</comment>
<reference evidence="3 4" key="1">
    <citation type="submission" date="2020-08" db="EMBL/GenBank/DDBJ databases">
        <title>The Agave Microbiome: Exploring the role of microbial communities in plant adaptations to desert environments.</title>
        <authorList>
            <person name="Partida-Martinez L.P."/>
        </authorList>
    </citation>
    <scope>NUCLEOTIDE SEQUENCE [LARGE SCALE GENOMIC DNA]</scope>
    <source>
        <strain evidence="3 4">AS2.3</strain>
    </source>
</reference>
<gene>
    <name evidence="3" type="ORF">HD841_000949</name>
</gene>
<organism evidence="3 4">
    <name type="scientific">Sphingomonas melonis</name>
    <dbReference type="NCBI Taxonomy" id="152682"/>
    <lineage>
        <taxon>Bacteria</taxon>
        <taxon>Pseudomonadati</taxon>
        <taxon>Pseudomonadota</taxon>
        <taxon>Alphaproteobacteria</taxon>
        <taxon>Sphingomonadales</taxon>
        <taxon>Sphingomonadaceae</taxon>
        <taxon>Sphingomonas</taxon>
    </lineage>
</organism>
<dbReference type="EMBL" id="JACCBY010000001">
    <property type="protein sequence ID" value="NYD89180.1"/>
    <property type="molecule type" value="Genomic_DNA"/>
</dbReference>